<dbReference type="VEuPathDB" id="CryptoDB:CHUDEA7_5080"/>
<name>A0A0S4TKS0_CRYHO</name>
<protein>
    <submittedName>
        <fullName evidence="4">Oligosaccharyltransferase subunit Ribophorin II</fullName>
    </submittedName>
</protein>
<dbReference type="AlphaFoldDB" id="A0A0S4TKS0"/>
<reference evidence="4 5" key="3">
    <citation type="submission" date="2017-10" db="EMBL/GenBank/DDBJ databases">
        <title>Consistent, comparative and evidence-based genome annotation and re-annotation for the closely-related species, Cryptosporidium parvum, C. hominis and C. tyzzeri.</title>
        <authorList>
            <person name="Baptista R.P."/>
            <person name="Li Y."/>
            <person name="Sateriale A."/>
            <person name="Striepen B."/>
            <person name="Kissinger J.C."/>
        </authorList>
    </citation>
    <scope>NUCLEOTIDE SEQUENCE [LARGE SCALE GENOMIC DNA]</scope>
    <source>
        <strain evidence="4">30976</strain>
    </source>
</reference>
<proteinExistence type="predicted"/>
<keyword evidence="1" id="KW-0812">Transmembrane</keyword>
<dbReference type="VEuPathDB" id="CryptoDB:ChTU502y2012_407g2510"/>
<dbReference type="Proteomes" id="UP001429100">
    <property type="component" value="Unassembled WGS sequence"/>
</dbReference>
<feature type="transmembrane region" description="Helical" evidence="1">
    <location>
        <begin position="611"/>
        <end position="630"/>
    </location>
</feature>
<keyword evidence="2" id="KW-0732">Signal</keyword>
<organism evidence="3">
    <name type="scientific">Cryptosporidium hominis</name>
    <dbReference type="NCBI Taxonomy" id="237895"/>
    <lineage>
        <taxon>Eukaryota</taxon>
        <taxon>Sar</taxon>
        <taxon>Alveolata</taxon>
        <taxon>Apicomplexa</taxon>
        <taxon>Conoidasida</taxon>
        <taxon>Coccidia</taxon>
        <taxon>Eucoccidiorida</taxon>
        <taxon>Eimeriorina</taxon>
        <taxon>Cryptosporidiidae</taxon>
        <taxon>Cryptosporidium</taxon>
    </lineage>
</organism>
<dbReference type="OrthoDB" id="339613at2759"/>
<keyword evidence="1" id="KW-1133">Transmembrane helix</keyword>
<dbReference type="Proteomes" id="UP000199752">
    <property type="component" value="Chromosome 7"/>
</dbReference>
<reference evidence="3" key="2">
    <citation type="submission" date="2015-08" db="EMBL/GenBank/DDBJ databases">
        <authorList>
            <person name="Babu N.S."/>
            <person name="Beckwith C.J."/>
            <person name="Beseler K.G."/>
            <person name="Brison A."/>
            <person name="Carone J.V."/>
            <person name="Caskin T.P."/>
            <person name="Diamond M."/>
            <person name="Durham M.E."/>
            <person name="Foxe J.M."/>
            <person name="Go M."/>
            <person name="Henderson B.A."/>
            <person name="Jones I.B."/>
            <person name="McGettigan J.A."/>
            <person name="Micheletti S.J."/>
            <person name="Nasrallah M.E."/>
            <person name="Ortiz D."/>
            <person name="Piller C.R."/>
            <person name="Privatt S.R."/>
            <person name="Schneider S.L."/>
            <person name="Sharp S."/>
            <person name="Smith T.C."/>
            <person name="Stanton J.D."/>
            <person name="Ullery H.E."/>
            <person name="Wilson R.J."/>
            <person name="Serrano M.G."/>
            <person name="Buck G."/>
            <person name="Lee V."/>
            <person name="Wang Y."/>
            <person name="Carvalho R."/>
            <person name="Voegtly L."/>
            <person name="Shi R."/>
            <person name="Duckworth R."/>
            <person name="Johnson A."/>
            <person name="Loviza R."/>
            <person name="Walstead R."/>
            <person name="Shah Z."/>
            <person name="Kiflezghi M."/>
            <person name="Wade K."/>
            <person name="Ball S.L."/>
            <person name="Bradley K.W."/>
            <person name="Asai D.J."/>
            <person name="Bowman C.A."/>
            <person name="Russell D.A."/>
            <person name="Pope W.H."/>
            <person name="Jacobs-Sera D."/>
            <person name="Hendrix R.W."/>
            <person name="Hatfull G.F."/>
        </authorList>
    </citation>
    <scope>NUCLEOTIDE SEQUENCE [LARGE SCALE GENOMIC DNA]</scope>
</reference>
<feature type="transmembrane region" description="Helical" evidence="1">
    <location>
        <begin position="636"/>
        <end position="655"/>
    </location>
</feature>
<dbReference type="EMBL" id="LN877953">
    <property type="protein sequence ID" value="CUV07497.1"/>
    <property type="molecule type" value="Genomic_DNA"/>
</dbReference>
<keyword evidence="1" id="KW-0472">Membrane</keyword>
<dbReference type="VEuPathDB" id="CryptoDB:Chro.70567"/>
<evidence type="ECO:0000256" key="2">
    <source>
        <dbReference type="SAM" id="SignalP"/>
    </source>
</evidence>
<sequence length="671" mass="77088">MKKILVSLILFVLALINKVQTQFVNILPEVPSDITQEIGTCDALLLKLLATNYVPKSETNSLCNIFRNKIQRIDTPLNDLNCSIFGSILVQCDLKLAITSSEILRQYFMKSTKPTLKELYYLTTILSNLPQEISSVLGRDDIIEDSNEIINDKLSIIKKQISSNQILDYEEISFLFGSISQLIRLGSRNVQHLKMMNTILELQNKNLKFYPIVDLDTFVLNFSLLSRAYFFLRRPIDFEDIPLSLQQMAYSISRIKLRDIKSLTVLNEYIVTRRLFIDSGIYLIQGFQNTNPKNIDENLATVIFCRLDGSPIENLSLNLSNTNTFKLVGIPNTCEYQLFYNNIANQTEPFNLEKVKNDLSNSIPKLKISSKSVLAREANIPILNKKSSNFEITRATIYLGEKLTLGKSQVKDINTHYMKILDSFQFSLELQTSLEILNFETVYQYFTAFEIKALTPYKTIGTRTIKLIPAIIEKNNLKLYLDLTNDDFICSSLEFSIRIIIGNPLKNESSNSSNSNQEILSIMINDERNDTSALSKLCPYKIHPKIADFYPKEEISYIFKEPRKLPGPLLPYGFSILILLSLFKIIPIWNKLSKIDQGFFTFINNVPFIKVATFISLAISLFIILCYWHTLNIFQFMYIFTPAICIFFVLLKLSLRNFNYPSFSNEKSKSD</sequence>
<reference evidence="4 5" key="1">
    <citation type="submission" date="2014-11" db="EMBL/GenBank/DDBJ databases">
        <title>Comparative genomic analysis of Cryptosporidium hominis reveals occurrence of genetic recombination in virulent subtypes.</title>
        <authorList>
            <person name="Guo Y."/>
            <person name="Tang K."/>
            <person name="Frace M."/>
            <person name="Li N."/>
            <person name="Roellig D.M."/>
            <person name="Sammons S."/>
            <person name="Knipe K."/>
            <person name="Rowe L."/>
            <person name="Feng Y."/>
            <person name="Xiao L."/>
        </authorList>
    </citation>
    <scope>NUCLEOTIDE SEQUENCE [LARGE SCALE GENOMIC DNA]</scope>
    <source>
        <strain evidence="4">30976</strain>
    </source>
</reference>
<accession>A0A0S4TKS0</accession>
<dbReference type="UniPathway" id="UPA00378"/>
<dbReference type="EMBL" id="JTAI01000006">
    <property type="protein sequence ID" value="PPS95637.1"/>
    <property type="molecule type" value="Genomic_DNA"/>
</dbReference>
<evidence type="ECO:0000313" key="5">
    <source>
        <dbReference type="Proteomes" id="UP001429100"/>
    </source>
</evidence>
<dbReference type="VEuPathDB" id="CryptoDB:GY17_00002394"/>
<feature type="signal peptide" evidence="2">
    <location>
        <begin position="1"/>
        <end position="21"/>
    </location>
</feature>
<feature type="chain" id="PRO_5044292083" evidence="2">
    <location>
        <begin position="22"/>
        <end position="671"/>
    </location>
</feature>
<gene>
    <name evidence="3" type="ORF">CHUDEA7_5080</name>
    <name evidence="4" type="ORF">GY17_00002394</name>
</gene>
<evidence type="ECO:0000256" key="1">
    <source>
        <dbReference type="SAM" id="Phobius"/>
    </source>
</evidence>
<feature type="transmembrane region" description="Helical" evidence="1">
    <location>
        <begin position="569"/>
        <end position="590"/>
    </location>
</feature>
<evidence type="ECO:0000313" key="4">
    <source>
        <dbReference type="EMBL" id="PPS95637.1"/>
    </source>
</evidence>
<evidence type="ECO:0000313" key="3">
    <source>
        <dbReference type="EMBL" id="CUV07497.1"/>
    </source>
</evidence>
<keyword evidence="5" id="KW-1185">Reference proteome</keyword>